<comment type="caution">
    <text evidence="4">The sequence shown here is derived from an EMBL/GenBank/DDBJ whole genome shotgun (WGS) entry which is preliminary data.</text>
</comment>
<dbReference type="InterPro" id="IPR043129">
    <property type="entry name" value="ATPase_NBD"/>
</dbReference>
<dbReference type="InterPro" id="IPR003836">
    <property type="entry name" value="Glucokinase"/>
</dbReference>
<dbReference type="CDD" id="cd24008">
    <property type="entry name" value="ASKHA_NBD_GLK"/>
    <property type="match status" value="1"/>
</dbReference>
<dbReference type="EMBL" id="SNVV01000038">
    <property type="protein sequence ID" value="TDN43768.1"/>
    <property type="molecule type" value="Genomic_DNA"/>
</dbReference>
<dbReference type="GO" id="GO:0005829">
    <property type="term" value="C:cytosol"/>
    <property type="evidence" value="ECO:0007669"/>
    <property type="project" value="TreeGrafter"/>
</dbReference>
<dbReference type="PANTHER" id="PTHR47690:SF1">
    <property type="entry name" value="GLUCOKINASE"/>
    <property type="match status" value="1"/>
</dbReference>
<dbReference type="Pfam" id="PF02685">
    <property type="entry name" value="Glucokinase"/>
    <property type="match status" value="1"/>
</dbReference>
<evidence type="ECO:0000256" key="3">
    <source>
        <dbReference type="RuleBase" id="RU004046"/>
    </source>
</evidence>
<dbReference type="InterPro" id="IPR050201">
    <property type="entry name" value="Bacterial_glucokinase"/>
</dbReference>
<evidence type="ECO:0000256" key="1">
    <source>
        <dbReference type="ARBA" id="ARBA00022679"/>
    </source>
</evidence>
<name>A0A4R6DI47_9RHOO</name>
<keyword evidence="1" id="KW-0808">Transferase</keyword>
<dbReference type="AlphaFoldDB" id="A0A4R6DI47"/>
<accession>A0A4R6DI47</accession>
<reference evidence="4 5" key="1">
    <citation type="submission" date="2019-03" db="EMBL/GenBank/DDBJ databases">
        <title>Genomic Encyclopedia of Type Strains, Phase IV (KMG-IV): sequencing the most valuable type-strain genomes for metagenomic binning, comparative biology and taxonomic classification.</title>
        <authorList>
            <person name="Goeker M."/>
        </authorList>
    </citation>
    <scope>NUCLEOTIDE SEQUENCE [LARGE SCALE GENOMIC DNA]</scope>
    <source>
        <strain evidence="4 5">DSM 12121</strain>
    </source>
</reference>
<comment type="similarity">
    <text evidence="3">Belongs to the bacterial glucokinase family.</text>
</comment>
<dbReference type="GO" id="GO:0005524">
    <property type="term" value="F:ATP binding"/>
    <property type="evidence" value="ECO:0007669"/>
    <property type="project" value="InterPro"/>
</dbReference>
<evidence type="ECO:0000256" key="2">
    <source>
        <dbReference type="ARBA" id="ARBA00022777"/>
    </source>
</evidence>
<evidence type="ECO:0000313" key="5">
    <source>
        <dbReference type="Proteomes" id="UP000295129"/>
    </source>
</evidence>
<dbReference type="Gene3D" id="3.30.420.40">
    <property type="match status" value="1"/>
</dbReference>
<evidence type="ECO:0000313" key="4">
    <source>
        <dbReference type="EMBL" id="TDN43768.1"/>
    </source>
</evidence>
<protein>
    <submittedName>
        <fullName evidence="4">Glucokinase</fullName>
    </submittedName>
</protein>
<dbReference type="Gene3D" id="3.40.367.20">
    <property type="match status" value="1"/>
</dbReference>
<dbReference type="GO" id="GO:0005536">
    <property type="term" value="F:D-glucose binding"/>
    <property type="evidence" value="ECO:0007669"/>
    <property type="project" value="InterPro"/>
</dbReference>
<gene>
    <name evidence="4" type="ORF">C7389_13813</name>
</gene>
<organism evidence="4 5">
    <name type="scientific">Azoarcus indigens</name>
    <dbReference type="NCBI Taxonomy" id="29545"/>
    <lineage>
        <taxon>Bacteria</taxon>
        <taxon>Pseudomonadati</taxon>
        <taxon>Pseudomonadota</taxon>
        <taxon>Betaproteobacteria</taxon>
        <taxon>Rhodocyclales</taxon>
        <taxon>Zoogloeaceae</taxon>
        <taxon>Azoarcus</taxon>
    </lineage>
</organism>
<dbReference type="GO" id="GO:0006096">
    <property type="term" value="P:glycolytic process"/>
    <property type="evidence" value="ECO:0007669"/>
    <property type="project" value="InterPro"/>
</dbReference>
<keyword evidence="5" id="KW-1185">Reference proteome</keyword>
<dbReference type="PANTHER" id="PTHR47690">
    <property type="entry name" value="GLUCOKINASE"/>
    <property type="match status" value="1"/>
</dbReference>
<sequence length="316" mass="32514">MEILAADIGGSRARLLIGDYRDGRWTERRRTIYPSGDFADLDSLLLAFLQPGDAPQAACLALAGPLENGRLRMTNLPWTVDAADLAARFKLRRLRLINDFAAQALGLPDLPASSLCTLQAGRPQADAPRLLIGAGTGLGVAQLVGDSALQSEGGHAGFAPADAEQDALLQHLRASGEGCSLETLLSGRGLARLHRYAGGRATLDAPAIGSAALAGEPAAAAAAALFARIYAATAGNLALTTLAHGGVYLCGGIAPRLLPFLQAPAVLQAFRDKPPMQALLGEIPLHVVTDDLLGLYGAARGAAQLAAECLAGDAHG</sequence>
<dbReference type="Proteomes" id="UP000295129">
    <property type="component" value="Unassembled WGS sequence"/>
</dbReference>
<keyword evidence="2 4" id="KW-0418">Kinase</keyword>
<dbReference type="GO" id="GO:0004340">
    <property type="term" value="F:glucokinase activity"/>
    <property type="evidence" value="ECO:0007669"/>
    <property type="project" value="InterPro"/>
</dbReference>
<dbReference type="RefSeq" id="WP_162851829.1">
    <property type="nucleotide sequence ID" value="NZ_SNVV01000038.1"/>
</dbReference>
<proteinExistence type="inferred from homology"/>
<dbReference type="SUPFAM" id="SSF53067">
    <property type="entry name" value="Actin-like ATPase domain"/>
    <property type="match status" value="1"/>
</dbReference>